<evidence type="ECO:0000256" key="4">
    <source>
        <dbReference type="ARBA" id="ARBA00023242"/>
    </source>
</evidence>
<name>A0AB40CBJ7_DIOCR</name>
<keyword evidence="3" id="KW-0175">Coiled coil</keyword>
<protein>
    <submittedName>
        <fullName evidence="7">Ribosomal RNA-processing protein 17</fullName>
    </submittedName>
</protein>
<dbReference type="PANTHER" id="PTHR14577:SF0">
    <property type="entry name" value="NUCLEOLAR PROTEIN 12"/>
    <property type="match status" value="1"/>
</dbReference>
<dbReference type="GO" id="GO:0019843">
    <property type="term" value="F:rRNA binding"/>
    <property type="evidence" value="ECO:0007669"/>
    <property type="project" value="TreeGrafter"/>
</dbReference>
<dbReference type="GO" id="GO:0005730">
    <property type="term" value="C:nucleolus"/>
    <property type="evidence" value="ECO:0007669"/>
    <property type="project" value="UniProtKB-SubCell"/>
</dbReference>
<evidence type="ECO:0000256" key="3">
    <source>
        <dbReference type="ARBA" id="ARBA00023054"/>
    </source>
</evidence>
<keyword evidence="6" id="KW-1185">Reference proteome</keyword>
<evidence type="ECO:0000256" key="5">
    <source>
        <dbReference type="SAM" id="MobiDB-lite"/>
    </source>
</evidence>
<evidence type="ECO:0000313" key="6">
    <source>
        <dbReference type="Proteomes" id="UP001515500"/>
    </source>
</evidence>
<dbReference type="RefSeq" id="XP_039136483.1">
    <property type="nucleotide sequence ID" value="XM_039280549.1"/>
</dbReference>
<dbReference type="Pfam" id="PF09805">
    <property type="entry name" value="Nop25"/>
    <property type="match status" value="1"/>
</dbReference>
<proteinExistence type="inferred from homology"/>
<organism evidence="6 7">
    <name type="scientific">Dioscorea cayennensis subsp. rotundata</name>
    <name type="common">White Guinea yam</name>
    <name type="synonym">Dioscorea rotundata</name>
    <dbReference type="NCBI Taxonomy" id="55577"/>
    <lineage>
        <taxon>Eukaryota</taxon>
        <taxon>Viridiplantae</taxon>
        <taxon>Streptophyta</taxon>
        <taxon>Embryophyta</taxon>
        <taxon>Tracheophyta</taxon>
        <taxon>Spermatophyta</taxon>
        <taxon>Magnoliopsida</taxon>
        <taxon>Liliopsida</taxon>
        <taxon>Dioscoreales</taxon>
        <taxon>Dioscoreaceae</taxon>
        <taxon>Dioscorea</taxon>
    </lineage>
</organism>
<dbReference type="InterPro" id="IPR019186">
    <property type="entry name" value="Nucleolar_protein_12"/>
</dbReference>
<feature type="region of interest" description="Disordered" evidence="5">
    <location>
        <begin position="163"/>
        <end position="197"/>
    </location>
</feature>
<dbReference type="AlphaFoldDB" id="A0AB40CBJ7"/>
<comment type="subcellular location">
    <subcellularLocation>
        <location evidence="1">Nucleus</location>
        <location evidence="1">Nucleolus</location>
    </subcellularLocation>
</comment>
<dbReference type="Proteomes" id="UP001515500">
    <property type="component" value="Chromosome 12"/>
</dbReference>
<dbReference type="PANTHER" id="PTHR14577">
    <property type="entry name" value="NUCLEOLAR PROTEIN 12"/>
    <property type="match status" value="1"/>
</dbReference>
<feature type="compositionally biased region" description="Basic residues" evidence="5">
    <location>
        <begin position="164"/>
        <end position="197"/>
    </location>
</feature>
<sequence>MSDSDDGDAGVVVGEIPPTMVRKHIKKRALRNKSLSVSFDEKNLKDFVTGFHKRKKKRRKEAQRQLQEKVRLKRIEARKQRKLEREMGLHDGNINEDPEPNDVGGDGVEEGADITASVFETKTYETGDTTIRVTTSELPRDDDDFGLVSQIPKLSSNIQMKPVPVKKKQLKRTSGRQPHKAGKVVFRKKDKRKSKVK</sequence>
<dbReference type="GeneID" id="120273829"/>
<comment type="similarity">
    <text evidence="2">Belongs to the RRP17 family.</text>
</comment>
<accession>A0AB40CBJ7</accession>
<evidence type="ECO:0000313" key="7">
    <source>
        <dbReference type="RefSeq" id="XP_039136483.1"/>
    </source>
</evidence>
<keyword evidence="4" id="KW-0539">Nucleus</keyword>
<evidence type="ECO:0000256" key="1">
    <source>
        <dbReference type="ARBA" id="ARBA00004604"/>
    </source>
</evidence>
<evidence type="ECO:0000256" key="2">
    <source>
        <dbReference type="ARBA" id="ARBA00007175"/>
    </source>
</evidence>
<reference evidence="7" key="1">
    <citation type="submission" date="2025-08" db="UniProtKB">
        <authorList>
            <consortium name="RefSeq"/>
        </authorList>
    </citation>
    <scope>IDENTIFICATION</scope>
</reference>
<gene>
    <name evidence="7" type="primary">LOC120273829</name>
</gene>